<feature type="binding site" evidence="9">
    <location>
        <position position="466"/>
    </location>
    <ligand>
        <name>Mg(2+)</name>
        <dbReference type="ChEBI" id="CHEBI:18420"/>
        <label>2</label>
    </ligand>
</feature>
<evidence type="ECO:0000256" key="4">
    <source>
        <dbReference type="ARBA" id="ARBA00022695"/>
    </source>
</evidence>
<evidence type="ECO:0000259" key="10">
    <source>
        <dbReference type="PROSITE" id="PS50522"/>
    </source>
</evidence>
<evidence type="ECO:0000256" key="7">
    <source>
        <dbReference type="ARBA" id="ARBA00030248"/>
    </source>
</evidence>
<evidence type="ECO:0000256" key="9">
    <source>
        <dbReference type="PIRSR" id="PIRSR605093-1"/>
    </source>
</evidence>
<dbReference type="PROSITE" id="PS50522">
    <property type="entry name" value="RDRP_PHAGE"/>
    <property type="match status" value="1"/>
</dbReference>
<keyword evidence="4" id="KW-0548">Nucleotidyltransferase</keyword>
<evidence type="ECO:0000256" key="8">
    <source>
        <dbReference type="ARBA" id="ARBA00048744"/>
    </source>
</evidence>
<dbReference type="EC" id="2.7.7.48" evidence="1"/>
<dbReference type="GO" id="GO:0003968">
    <property type="term" value="F:RNA-directed RNA polymerase activity"/>
    <property type="evidence" value="ECO:0007669"/>
    <property type="project" value="UniProtKB-KW"/>
</dbReference>
<dbReference type="Pfam" id="PF03431">
    <property type="entry name" value="RNA_replicase_B"/>
    <property type="match status" value="1"/>
</dbReference>
<reference evidence="11" key="1">
    <citation type="submission" date="2019-05" db="EMBL/GenBank/DDBJ databases">
        <title>Metatranscriptomic reconstruction reveals RNA viruses with the potential to shape carbon cycling in soil.</title>
        <authorList>
            <person name="Starr E.P."/>
            <person name="Nuccio E."/>
            <person name="Pett-Ridge J."/>
            <person name="Banfield J.F."/>
            <person name="Firestone M.K."/>
        </authorList>
    </citation>
    <scope>NUCLEOTIDE SEQUENCE</scope>
    <source>
        <strain evidence="11">H4_Bulk_47_scaffold_1618</strain>
    </source>
</reference>
<gene>
    <name evidence="11" type="ORF">H4Bulk471618_000002</name>
</gene>
<evidence type="ECO:0000256" key="5">
    <source>
        <dbReference type="ARBA" id="ARBA00022741"/>
    </source>
</evidence>
<evidence type="ECO:0000256" key="3">
    <source>
        <dbReference type="ARBA" id="ARBA00022679"/>
    </source>
</evidence>
<keyword evidence="2 11" id="KW-0696">RNA-directed RNA polymerase</keyword>
<proteinExistence type="predicted"/>
<dbReference type="InterPro" id="IPR007096">
    <property type="entry name" value="RNA-dir_Rpol_cat_phage"/>
</dbReference>
<keyword evidence="3" id="KW-0808">Transferase</keyword>
<evidence type="ECO:0000256" key="6">
    <source>
        <dbReference type="ARBA" id="ARBA00022953"/>
    </source>
</evidence>
<keyword evidence="9" id="KW-0460">Magnesium</keyword>
<organism evidence="11">
    <name type="scientific">Leviviridae sp</name>
    <dbReference type="NCBI Taxonomy" id="2027243"/>
    <lineage>
        <taxon>Viruses</taxon>
        <taxon>Riboviria</taxon>
        <taxon>Orthornavirae</taxon>
        <taxon>Lenarviricota</taxon>
        <taxon>Leviviricetes</taxon>
        <taxon>Norzivirales</taxon>
        <taxon>Fiersviridae</taxon>
    </lineage>
</organism>
<dbReference type="GO" id="GO:0039694">
    <property type="term" value="P:viral RNA genome replication"/>
    <property type="evidence" value="ECO:0007669"/>
    <property type="project" value="InterPro"/>
</dbReference>
<comment type="catalytic activity">
    <reaction evidence="8">
        <text>RNA(n) + a ribonucleoside 5'-triphosphate = RNA(n+1) + diphosphate</text>
        <dbReference type="Rhea" id="RHEA:21248"/>
        <dbReference type="Rhea" id="RHEA-COMP:14527"/>
        <dbReference type="Rhea" id="RHEA-COMP:17342"/>
        <dbReference type="ChEBI" id="CHEBI:33019"/>
        <dbReference type="ChEBI" id="CHEBI:61557"/>
        <dbReference type="ChEBI" id="CHEBI:140395"/>
        <dbReference type="EC" id="2.7.7.48"/>
    </reaction>
</comment>
<dbReference type="EMBL" id="MN033447">
    <property type="protein sequence ID" value="QDH87535.1"/>
    <property type="molecule type" value="Genomic_RNA"/>
</dbReference>
<sequence length="658" mass="73969">MTTKSYEEYLLGLYKAMLSSIVRIRPRLRVDCERDYKRLLSSVEKGGIRVFLEFLPAMGKHLDICLSQRRLMPSHVAYMAPYKRHGAIPRLFKGLYLSVFDESGELSINPDIKSIEFLRLLLGAAKKFRMACSDSSTWSTVDEFFKVDSEVRLPSLSWDEDELDLGKLSDLSLYDRVSFPCPLFDDIDTTDDHPEESDSSDLRGAIEAIQRTADLVSSQLGGFNPFDWKARHGPGVVSDLKKGKSKYSFPFWPEKLDRVFPFAEFAFHNYGEWADYVKSQSEFGAYILRHEPPSSLKAVPKTITGPRLIAAEPVSHQWCQQMVKDFLSTRIAHTAIRRSIDFRDQSKNGKLALAASHSESHATIDLSSASDRISCWVIERLFRRSPSIVEALHAVRTRWIDNDIDVKNPKLYKLRKFTTMGSTVTFPVQTILFACIAIGTALAVRGLNVNIANVSRLAREVQVFGDDIIAPIDSAALTLAALAHLGLKVNPSKTFLTGKFRESCGVDAYDGHVVSRISVLAMPVVTKPESVVSTIDVHNNFYTRGYAEVCEYLRRTVISLKRFNFFEISVGSGVLGWFSPGGSDASGLIRRYNSVLQRLEYRVTGLRNPASRELSTGREMLLQYFTEVSAPPISHEERLGTASVPKIKLGLRWEPLPE</sequence>
<evidence type="ECO:0000256" key="1">
    <source>
        <dbReference type="ARBA" id="ARBA00012494"/>
    </source>
</evidence>
<dbReference type="GO" id="GO:0000166">
    <property type="term" value="F:nucleotide binding"/>
    <property type="evidence" value="ECO:0007669"/>
    <property type="project" value="UniProtKB-KW"/>
</dbReference>
<keyword evidence="9" id="KW-0479">Metal-binding</keyword>
<feature type="binding site" evidence="9">
    <location>
        <position position="467"/>
    </location>
    <ligand>
        <name>Mg(2+)</name>
        <dbReference type="ChEBI" id="CHEBI:18420"/>
        <label>2</label>
    </ligand>
</feature>
<dbReference type="InterPro" id="IPR005093">
    <property type="entry name" value="RNArep_beta"/>
</dbReference>
<feature type="binding site" evidence="9">
    <location>
        <position position="365"/>
    </location>
    <ligand>
        <name>Mg(2+)</name>
        <dbReference type="ChEBI" id="CHEBI:18420"/>
        <label>2</label>
    </ligand>
</feature>
<evidence type="ECO:0000256" key="2">
    <source>
        <dbReference type="ARBA" id="ARBA00022484"/>
    </source>
</evidence>
<comment type="cofactor">
    <cofactor evidence="9">
        <name>Mg(2+)</name>
        <dbReference type="ChEBI" id="CHEBI:18420"/>
    </cofactor>
    <text evidence="9">Binds 2 Mg(2+) per subunit.</text>
</comment>
<keyword evidence="6" id="KW-0693">Viral RNA replication</keyword>
<name>A0A514D1Q9_9VIRU</name>
<keyword evidence="5" id="KW-0547">Nucleotide-binding</keyword>
<protein>
    <recommendedName>
        <fullName evidence="1">RNA-directed RNA polymerase</fullName>
        <ecNumber evidence="1">2.7.7.48</ecNumber>
    </recommendedName>
    <alternativeName>
        <fullName evidence="7">RNA replicase beta chain</fullName>
    </alternativeName>
</protein>
<dbReference type="GO" id="GO:0046872">
    <property type="term" value="F:metal ion binding"/>
    <property type="evidence" value="ECO:0007669"/>
    <property type="project" value="UniProtKB-KW"/>
</dbReference>
<accession>A0A514D1Q9</accession>
<evidence type="ECO:0000313" key="11">
    <source>
        <dbReference type="EMBL" id="QDH87535.1"/>
    </source>
</evidence>
<feature type="domain" description="RdRp catalytic" evidence="10">
    <location>
        <begin position="350"/>
        <end position="498"/>
    </location>
</feature>